<protein>
    <submittedName>
        <fullName evidence="3">Uncharacterized protein</fullName>
    </submittedName>
</protein>
<evidence type="ECO:0000256" key="2">
    <source>
        <dbReference type="SAM" id="Phobius"/>
    </source>
</evidence>
<sequence>MAAALYVNFSIFIALFLDLVITWTCGTLCERSGDDSHSGSDDEEYGESEGMVGVCSIRENADDGDESECMVGCCSTRENADDGDERLESGVNVEMQAGFIDEIETENIKTQGDNKQPDWIKWHTSISSGRESITTRKRIQFARM</sequence>
<gene>
    <name evidence="3" type="ORF">PACLA_8A035064</name>
</gene>
<keyword evidence="4" id="KW-1185">Reference proteome</keyword>
<keyword evidence="2" id="KW-1133">Transmembrane helix</keyword>
<keyword evidence="2" id="KW-0472">Membrane</keyword>
<feature type="compositionally biased region" description="Basic and acidic residues" evidence="1">
    <location>
        <begin position="31"/>
        <end position="40"/>
    </location>
</feature>
<evidence type="ECO:0000313" key="4">
    <source>
        <dbReference type="Proteomes" id="UP001152795"/>
    </source>
</evidence>
<keyword evidence="2" id="KW-0812">Transmembrane</keyword>
<evidence type="ECO:0000256" key="1">
    <source>
        <dbReference type="SAM" id="MobiDB-lite"/>
    </source>
</evidence>
<dbReference type="Proteomes" id="UP001152795">
    <property type="component" value="Unassembled WGS sequence"/>
</dbReference>
<accession>A0A7D9D834</accession>
<organism evidence="3 4">
    <name type="scientific">Paramuricea clavata</name>
    <name type="common">Red gorgonian</name>
    <name type="synonym">Violescent sea-whip</name>
    <dbReference type="NCBI Taxonomy" id="317549"/>
    <lineage>
        <taxon>Eukaryota</taxon>
        <taxon>Metazoa</taxon>
        <taxon>Cnidaria</taxon>
        <taxon>Anthozoa</taxon>
        <taxon>Octocorallia</taxon>
        <taxon>Malacalcyonacea</taxon>
        <taxon>Plexauridae</taxon>
        <taxon>Paramuricea</taxon>
    </lineage>
</organism>
<name>A0A7D9D834_PARCT</name>
<evidence type="ECO:0000313" key="3">
    <source>
        <dbReference type="EMBL" id="CAB3979418.1"/>
    </source>
</evidence>
<feature type="region of interest" description="Disordered" evidence="1">
    <location>
        <begin position="31"/>
        <end position="52"/>
    </location>
</feature>
<proteinExistence type="predicted"/>
<dbReference type="EMBL" id="CACRXK020000196">
    <property type="protein sequence ID" value="CAB3979418.1"/>
    <property type="molecule type" value="Genomic_DNA"/>
</dbReference>
<reference evidence="3" key="1">
    <citation type="submission" date="2020-04" db="EMBL/GenBank/DDBJ databases">
        <authorList>
            <person name="Alioto T."/>
            <person name="Alioto T."/>
            <person name="Gomez Garrido J."/>
        </authorList>
    </citation>
    <scope>NUCLEOTIDE SEQUENCE</scope>
    <source>
        <strain evidence="3">A484AB</strain>
    </source>
</reference>
<feature type="transmembrane region" description="Helical" evidence="2">
    <location>
        <begin position="6"/>
        <end position="29"/>
    </location>
</feature>
<dbReference type="AlphaFoldDB" id="A0A7D9D834"/>
<comment type="caution">
    <text evidence="3">The sequence shown here is derived from an EMBL/GenBank/DDBJ whole genome shotgun (WGS) entry which is preliminary data.</text>
</comment>